<dbReference type="Pfam" id="PF00171">
    <property type="entry name" value="Aldedh"/>
    <property type="match status" value="1"/>
</dbReference>
<comment type="caution">
    <text evidence="6">The sequence shown here is derived from an EMBL/GenBank/DDBJ whole genome shotgun (WGS) entry which is preliminary data.</text>
</comment>
<dbReference type="Gene3D" id="3.40.605.10">
    <property type="entry name" value="Aldehyde Dehydrogenase, Chain A, domain 1"/>
    <property type="match status" value="1"/>
</dbReference>
<dbReference type="InterPro" id="IPR029510">
    <property type="entry name" value="Ald_DH_CS_GLU"/>
</dbReference>
<dbReference type="GO" id="GO:0004029">
    <property type="term" value="F:aldehyde dehydrogenase (NAD+) activity"/>
    <property type="evidence" value="ECO:0007669"/>
    <property type="project" value="UniProtKB-EC"/>
</dbReference>
<dbReference type="InterPro" id="IPR016161">
    <property type="entry name" value="Ald_DH/histidinol_DH"/>
</dbReference>
<protein>
    <submittedName>
        <fullName evidence="6">Aldehyde dehydrogenase (NAD+)</fullName>
        <ecNumber evidence="6">1.2.1.3</ecNumber>
    </submittedName>
</protein>
<comment type="similarity">
    <text evidence="1 4">Belongs to the aldehyde dehydrogenase family.</text>
</comment>
<dbReference type="Gene3D" id="3.40.309.10">
    <property type="entry name" value="Aldehyde Dehydrogenase, Chain A, domain 2"/>
    <property type="match status" value="1"/>
</dbReference>
<dbReference type="Proteomes" id="UP001549320">
    <property type="component" value="Unassembled WGS sequence"/>
</dbReference>
<keyword evidence="2 4" id="KW-0560">Oxidoreductase</keyword>
<dbReference type="RefSeq" id="WP_354440261.1">
    <property type="nucleotide sequence ID" value="NZ_JBEPSH010000001.1"/>
</dbReference>
<dbReference type="InterPro" id="IPR016162">
    <property type="entry name" value="Ald_DH_N"/>
</dbReference>
<reference evidence="6 7" key="1">
    <citation type="submission" date="2024-06" db="EMBL/GenBank/DDBJ databases">
        <title>Sorghum-associated microbial communities from plants grown in Nebraska, USA.</title>
        <authorList>
            <person name="Schachtman D."/>
        </authorList>
    </citation>
    <scope>NUCLEOTIDE SEQUENCE [LARGE SCALE GENOMIC DNA]</scope>
    <source>
        <strain evidence="6 7">2709</strain>
    </source>
</reference>
<keyword evidence="7" id="KW-1185">Reference proteome</keyword>
<evidence type="ECO:0000313" key="7">
    <source>
        <dbReference type="Proteomes" id="UP001549320"/>
    </source>
</evidence>
<feature type="active site" evidence="3">
    <location>
        <position position="258"/>
    </location>
</feature>
<sequence length="486" mass="51379">MTNKNAPSTANAYNVDLLINNQVLAGEGESLSVISPTTEEVVTEFRGASPAQVDAAVQAARAAFDSGVWTDPVKRKAILIKFADLIEAHRDELMEALMTEVGSPVNLKANHIDTPANFIRWFAEAGTRERTVNLGYNNTHTATSSVAYRPVGVVGAITAFNYPILIGGSKVGAALAAGCTAVLLSSPQAPIAVAMLGKLVLEAGFPPGVVNIISGAAEAGRALTEHPGVDKVSFTGSVNVGRIVMQQAAAGLRSVVLELGGKSAAIMLPGVDYEKYALWLHARYARNAGQGCGSPTRILVEESRYDEFVEVSRTAYAQIKVGDPRDPATIVGPVISSAQRERIEAGLERAVAAGAHILAGGGRPPMEKGWFTNPTLVGNLDNQAPLARNEIFGPVSVVLTYRTVDEAIHIANDSELGLKAYLFGAKDQCLKLVPRLRVGTVQINGGSPLRPDAPMTGYKHSGVGAEWGEDGLREFMLPQHIDCALN</sequence>
<dbReference type="PANTHER" id="PTHR42804:SF1">
    <property type="entry name" value="ALDEHYDE DEHYDROGENASE-RELATED"/>
    <property type="match status" value="1"/>
</dbReference>
<gene>
    <name evidence="6" type="ORF">ABIE13_000134</name>
</gene>
<dbReference type="SUPFAM" id="SSF53720">
    <property type="entry name" value="ALDH-like"/>
    <property type="match status" value="1"/>
</dbReference>
<organism evidence="6 7">
    <name type="scientific">Ottowia thiooxydans</name>
    <dbReference type="NCBI Taxonomy" id="219182"/>
    <lineage>
        <taxon>Bacteria</taxon>
        <taxon>Pseudomonadati</taxon>
        <taxon>Pseudomonadota</taxon>
        <taxon>Betaproteobacteria</taxon>
        <taxon>Burkholderiales</taxon>
        <taxon>Comamonadaceae</taxon>
        <taxon>Ottowia</taxon>
    </lineage>
</organism>
<feature type="domain" description="Aldehyde dehydrogenase" evidence="5">
    <location>
        <begin position="27"/>
        <end position="480"/>
    </location>
</feature>
<dbReference type="PANTHER" id="PTHR42804">
    <property type="entry name" value="ALDEHYDE DEHYDROGENASE"/>
    <property type="match status" value="1"/>
</dbReference>
<proteinExistence type="inferred from homology"/>
<evidence type="ECO:0000256" key="3">
    <source>
        <dbReference type="PROSITE-ProRule" id="PRU10007"/>
    </source>
</evidence>
<accession>A0ABV2Q356</accession>
<evidence type="ECO:0000259" key="5">
    <source>
        <dbReference type="Pfam" id="PF00171"/>
    </source>
</evidence>
<dbReference type="PROSITE" id="PS00687">
    <property type="entry name" value="ALDEHYDE_DEHYDR_GLU"/>
    <property type="match status" value="1"/>
</dbReference>
<name>A0ABV2Q356_9BURK</name>
<dbReference type="InterPro" id="IPR015590">
    <property type="entry name" value="Aldehyde_DH_dom"/>
</dbReference>
<evidence type="ECO:0000256" key="1">
    <source>
        <dbReference type="ARBA" id="ARBA00009986"/>
    </source>
</evidence>
<dbReference type="InterPro" id="IPR016163">
    <property type="entry name" value="Ald_DH_C"/>
</dbReference>
<dbReference type="EMBL" id="JBEPSH010000001">
    <property type="protein sequence ID" value="MET4575037.1"/>
    <property type="molecule type" value="Genomic_DNA"/>
</dbReference>
<evidence type="ECO:0000313" key="6">
    <source>
        <dbReference type="EMBL" id="MET4575037.1"/>
    </source>
</evidence>
<evidence type="ECO:0000256" key="4">
    <source>
        <dbReference type="RuleBase" id="RU003345"/>
    </source>
</evidence>
<evidence type="ECO:0000256" key="2">
    <source>
        <dbReference type="ARBA" id="ARBA00023002"/>
    </source>
</evidence>
<dbReference type="EC" id="1.2.1.3" evidence="6"/>